<reference evidence="2" key="1">
    <citation type="submission" date="2020-07" db="EMBL/GenBank/DDBJ databases">
        <title>Genome sequence and genetic diversity analysis of an under-domesticated orphan crop, white fonio (Digitaria exilis).</title>
        <authorList>
            <person name="Bennetzen J.L."/>
            <person name="Chen S."/>
            <person name="Ma X."/>
            <person name="Wang X."/>
            <person name="Yssel A.E.J."/>
            <person name="Chaluvadi S.R."/>
            <person name="Johnson M."/>
            <person name="Gangashetty P."/>
            <person name="Hamidou F."/>
            <person name="Sanogo M.D."/>
            <person name="Zwaenepoel A."/>
            <person name="Wallace J."/>
            <person name="Van De Peer Y."/>
            <person name="Van Deynze A."/>
        </authorList>
    </citation>
    <scope>NUCLEOTIDE SEQUENCE</scope>
    <source>
        <tissue evidence="2">Leaves</tissue>
    </source>
</reference>
<evidence type="ECO:0000313" key="3">
    <source>
        <dbReference type="Proteomes" id="UP000636709"/>
    </source>
</evidence>
<dbReference type="Proteomes" id="UP000636709">
    <property type="component" value="Unassembled WGS sequence"/>
</dbReference>
<proteinExistence type="predicted"/>
<evidence type="ECO:0000313" key="2">
    <source>
        <dbReference type="EMBL" id="KAF8700706.1"/>
    </source>
</evidence>
<dbReference type="OrthoDB" id="640135at2759"/>
<dbReference type="EMBL" id="JACEFO010001825">
    <property type="protein sequence ID" value="KAF8700706.1"/>
    <property type="molecule type" value="Genomic_DNA"/>
</dbReference>
<dbReference type="PANTHER" id="PTHR33414:SF8">
    <property type="entry name" value="OS09G0559200 PROTEIN"/>
    <property type="match status" value="1"/>
</dbReference>
<keyword evidence="3" id="KW-1185">Reference proteome</keyword>
<sequence length="450" mass="49249">MHMRPISHHRLTARPGPATLAAAKTLGVQVRISNCPLLTNRNPPTAPTPPASQPPLYKNHLQTLVSEYAHQKLVAEIAEFATGGDPPCPTRSHLPRRRPLMSCLSLQRRSGPPPPPAARVTDDASPRGGGKAEEKYWERVLLLEEEIRRLSMWFGHEERPAPRAAEEGVVRAQPREEEVGATAAFTGERATNGAKRCAAAAGDHGVKVKDTVRLEDRSYLREVTRVGRPFRGPSPPSTPPACQRYDDCMAFVCQILDKMAAMRAEDLCKFLTQMMPLKDITGQKNPGEPARRMTNLSSGDDLVEALVFRAMDKLESLVLEGLKIQMASPATEPATTTAAGDRSRNEEVAKDCMVHVVLMQVRDPNEGYSSIGDPMIGLIEASLEKKDGVVKLEMLGLHVAGISFISRKPSDGRCMLWSASLRQCRGSRAAADGGGCRCTCVRNPNRVFKR</sequence>
<feature type="compositionally biased region" description="Basic and acidic residues" evidence="1">
    <location>
        <begin position="120"/>
        <end position="132"/>
    </location>
</feature>
<evidence type="ECO:0000256" key="1">
    <source>
        <dbReference type="SAM" id="MobiDB-lite"/>
    </source>
</evidence>
<protein>
    <submittedName>
        <fullName evidence="2">Uncharacterized protein</fullName>
    </submittedName>
</protein>
<feature type="region of interest" description="Disordered" evidence="1">
    <location>
        <begin position="106"/>
        <end position="132"/>
    </location>
</feature>
<comment type="caution">
    <text evidence="2">The sequence shown here is derived from an EMBL/GenBank/DDBJ whole genome shotgun (WGS) entry which is preliminary data.</text>
</comment>
<dbReference type="AlphaFoldDB" id="A0A835BVZ6"/>
<dbReference type="PANTHER" id="PTHR33414">
    <property type="entry name" value="PROTEIN PLASTID MOVEMENT IMPAIRED 1-RELATED 1"/>
    <property type="match status" value="1"/>
</dbReference>
<dbReference type="InterPro" id="IPR039614">
    <property type="entry name" value="PMI1-like"/>
</dbReference>
<gene>
    <name evidence="2" type="ORF">HU200_034057</name>
</gene>
<organism evidence="2 3">
    <name type="scientific">Digitaria exilis</name>
    <dbReference type="NCBI Taxonomy" id="1010633"/>
    <lineage>
        <taxon>Eukaryota</taxon>
        <taxon>Viridiplantae</taxon>
        <taxon>Streptophyta</taxon>
        <taxon>Embryophyta</taxon>
        <taxon>Tracheophyta</taxon>
        <taxon>Spermatophyta</taxon>
        <taxon>Magnoliopsida</taxon>
        <taxon>Liliopsida</taxon>
        <taxon>Poales</taxon>
        <taxon>Poaceae</taxon>
        <taxon>PACMAD clade</taxon>
        <taxon>Panicoideae</taxon>
        <taxon>Panicodae</taxon>
        <taxon>Paniceae</taxon>
        <taxon>Anthephorinae</taxon>
        <taxon>Digitaria</taxon>
    </lineage>
</organism>
<name>A0A835BVZ6_9POAL</name>
<accession>A0A835BVZ6</accession>